<proteinExistence type="predicted"/>
<gene>
    <name evidence="2" type="ORF">B0H17DRAFT_1137728</name>
</gene>
<protein>
    <submittedName>
        <fullName evidence="2">Uncharacterized protein</fullName>
    </submittedName>
</protein>
<accession>A0AAD7D814</accession>
<name>A0AAD7D814_MYCRO</name>
<feature type="region of interest" description="Disordered" evidence="1">
    <location>
        <begin position="1"/>
        <end position="48"/>
    </location>
</feature>
<evidence type="ECO:0000313" key="2">
    <source>
        <dbReference type="EMBL" id="KAJ7683604.1"/>
    </source>
</evidence>
<sequence length="137" mass="14248">MFKARLQALSPPGRAQGLAGRAGPVSGPGRAQGSGFNILKPEPGPQARAWGADQIRTSSPMHRRQTGDLQCNLARLKIISDVAATGALIGELSTATAVAVAQAGLKSIDDGIQTILTAVFSATKFQTGWPQLKWDSA</sequence>
<organism evidence="2 3">
    <name type="scientific">Mycena rosella</name>
    <name type="common">Pink bonnet</name>
    <name type="synonym">Agaricus rosellus</name>
    <dbReference type="NCBI Taxonomy" id="1033263"/>
    <lineage>
        <taxon>Eukaryota</taxon>
        <taxon>Fungi</taxon>
        <taxon>Dikarya</taxon>
        <taxon>Basidiomycota</taxon>
        <taxon>Agaricomycotina</taxon>
        <taxon>Agaricomycetes</taxon>
        <taxon>Agaricomycetidae</taxon>
        <taxon>Agaricales</taxon>
        <taxon>Marasmiineae</taxon>
        <taxon>Mycenaceae</taxon>
        <taxon>Mycena</taxon>
    </lineage>
</organism>
<evidence type="ECO:0000313" key="3">
    <source>
        <dbReference type="Proteomes" id="UP001221757"/>
    </source>
</evidence>
<keyword evidence="3" id="KW-1185">Reference proteome</keyword>
<dbReference type="Proteomes" id="UP001221757">
    <property type="component" value="Unassembled WGS sequence"/>
</dbReference>
<reference evidence="2" key="1">
    <citation type="submission" date="2023-03" db="EMBL/GenBank/DDBJ databases">
        <title>Massive genome expansion in bonnet fungi (Mycena s.s.) driven by repeated elements and novel gene families across ecological guilds.</title>
        <authorList>
            <consortium name="Lawrence Berkeley National Laboratory"/>
            <person name="Harder C.B."/>
            <person name="Miyauchi S."/>
            <person name="Viragh M."/>
            <person name="Kuo A."/>
            <person name="Thoen E."/>
            <person name="Andreopoulos B."/>
            <person name="Lu D."/>
            <person name="Skrede I."/>
            <person name="Drula E."/>
            <person name="Henrissat B."/>
            <person name="Morin E."/>
            <person name="Kohler A."/>
            <person name="Barry K."/>
            <person name="LaButti K."/>
            <person name="Morin E."/>
            <person name="Salamov A."/>
            <person name="Lipzen A."/>
            <person name="Mereny Z."/>
            <person name="Hegedus B."/>
            <person name="Baldrian P."/>
            <person name="Stursova M."/>
            <person name="Weitz H."/>
            <person name="Taylor A."/>
            <person name="Grigoriev I.V."/>
            <person name="Nagy L.G."/>
            <person name="Martin F."/>
            <person name="Kauserud H."/>
        </authorList>
    </citation>
    <scope>NUCLEOTIDE SEQUENCE</scope>
    <source>
        <strain evidence="2">CBHHK067</strain>
    </source>
</reference>
<dbReference type="EMBL" id="JARKIE010000107">
    <property type="protein sequence ID" value="KAJ7683604.1"/>
    <property type="molecule type" value="Genomic_DNA"/>
</dbReference>
<comment type="caution">
    <text evidence="2">The sequence shown here is derived from an EMBL/GenBank/DDBJ whole genome shotgun (WGS) entry which is preliminary data.</text>
</comment>
<evidence type="ECO:0000256" key="1">
    <source>
        <dbReference type="SAM" id="MobiDB-lite"/>
    </source>
</evidence>
<dbReference type="AlphaFoldDB" id="A0AAD7D814"/>